<dbReference type="Gene3D" id="3.40.50.2000">
    <property type="entry name" value="Glycogen Phosphorylase B"/>
    <property type="match status" value="2"/>
</dbReference>
<dbReference type="Pfam" id="PF13692">
    <property type="entry name" value="Glyco_trans_1_4"/>
    <property type="match status" value="1"/>
</dbReference>
<dbReference type="PANTHER" id="PTHR45947">
    <property type="entry name" value="SULFOQUINOVOSYL TRANSFERASE SQD2"/>
    <property type="match status" value="1"/>
</dbReference>
<dbReference type="InterPro" id="IPR050194">
    <property type="entry name" value="Glycosyltransferase_grp1"/>
</dbReference>
<organism evidence="1 2">
    <name type="scientific">Qipengyuania psychrotolerans</name>
    <dbReference type="NCBI Taxonomy" id="2867238"/>
    <lineage>
        <taxon>Bacteria</taxon>
        <taxon>Pseudomonadati</taxon>
        <taxon>Pseudomonadota</taxon>
        <taxon>Alphaproteobacteria</taxon>
        <taxon>Sphingomonadales</taxon>
        <taxon>Erythrobacteraceae</taxon>
        <taxon>Qipengyuania</taxon>
    </lineage>
</organism>
<evidence type="ECO:0000313" key="2">
    <source>
        <dbReference type="Proteomes" id="UP000824280"/>
    </source>
</evidence>
<dbReference type="InterPro" id="IPR017521">
    <property type="entry name" value="Sugar_tfrase_PEP-CTERM_Stp1"/>
</dbReference>
<dbReference type="SUPFAM" id="SSF53756">
    <property type="entry name" value="UDP-Glycosyltransferase/glycogen phosphorylase"/>
    <property type="match status" value="1"/>
</dbReference>
<keyword evidence="2" id="KW-1185">Reference proteome</keyword>
<reference evidence="1 2" key="1">
    <citation type="submission" date="2021-08" db="EMBL/GenBank/DDBJ databases">
        <title>Comparative Genomics Analysis of the Genus Qipengyuania Reveals Extensive Genetic Diversity and Metabolic Versatility, Including the Description of Fifteen Novel Species.</title>
        <authorList>
            <person name="Liu Y."/>
        </authorList>
    </citation>
    <scope>NUCLEOTIDE SEQUENCE [LARGE SCALE GENOMIC DNA]</scope>
    <source>
        <strain evidence="1 2">1XM2-8</strain>
    </source>
</reference>
<dbReference type="PANTHER" id="PTHR45947:SF3">
    <property type="entry name" value="SULFOQUINOVOSYL TRANSFERASE SQD2"/>
    <property type="match status" value="1"/>
</dbReference>
<dbReference type="Proteomes" id="UP000824280">
    <property type="component" value="Chromosome"/>
</dbReference>
<name>A0ABX8ZGM5_9SPHN</name>
<sequence length="404" mass="43352">MGEILFLAHRIPFPPNRGDKIRSHHLLNALAQIKPVHVATFAETAEDRACEDQLAEVSASHCLLGRTKPLALAGMEAILSKRPVSLAAFDSRKLRDWIAATLATRPIDTIVVFSGQMGQFVPHDFRGRVIVDLCDVDSAKFAAYAADGQRVWINRREAELLSAEEARLVGLADATILISEQEARLLADRIGVNDQAQIRAVGNGIDASFFDPGKTQPHPELSSDAAHFVFTGQMDYPPNVAAVTRFARSILPKVGGEIAAQFHIVGRAPSAEVLRLGQLPHVTVWGEVADVRPFIAVATAVVAPLTIARGVQNKVLEAMAMARPVVLTPEAATGIGAADGSHFLVRREDEAFADALAALHNGEVDGAALGQAARTYVLNSMSWDAVYRTLAEIVDTSQSKSDAA</sequence>
<dbReference type="CDD" id="cd03801">
    <property type="entry name" value="GT4_PimA-like"/>
    <property type="match status" value="1"/>
</dbReference>
<proteinExistence type="predicted"/>
<accession>A0ABX8ZGM5</accession>
<protein>
    <submittedName>
        <fullName evidence="1">TIGR03087 family PEP-CTERM/XrtA system glycosyltransferase</fullName>
    </submittedName>
</protein>
<evidence type="ECO:0000313" key="1">
    <source>
        <dbReference type="EMBL" id="QZD88160.1"/>
    </source>
</evidence>
<gene>
    <name evidence="1" type="ORF">K3166_05675</name>
</gene>
<dbReference type="NCBIfam" id="TIGR03087">
    <property type="entry name" value="stp1"/>
    <property type="match status" value="1"/>
</dbReference>
<dbReference type="RefSeq" id="WP_221423692.1">
    <property type="nucleotide sequence ID" value="NZ_CP081297.1"/>
</dbReference>
<dbReference type="EMBL" id="CP081297">
    <property type="protein sequence ID" value="QZD88160.1"/>
    <property type="molecule type" value="Genomic_DNA"/>
</dbReference>